<evidence type="ECO:0000313" key="3">
    <source>
        <dbReference type="Proteomes" id="UP000240760"/>
    </source>
</evidence>
<evidence type="ECO:0000256" key="1">
    <source>
        <dbReference type="SAM" id="MobiDB-lite"/>
    </source>
</evidence>
<accession>A0A2T4C1R2</accession>
<proteinExistence type="predicted"/>
<sequence length="257" mass="28811">MRDPFTRVVDCRCGTTYIQALSSFVGDQHASPRCLAKMAGRAPGSSNLMRPQSTMSIEWLDVRCLPRRQYQPKDGSRGSTSCNDNDNEQVPLPGQGQRMQPPFCAFVVHLFHLAATPATRLATSRPANRNGQWRLHPFPLFPTRFSYPVTWRTNYGGAPLTWLYCSKYRFHWHQGFSTYDVPLLRATLSAAESLLTVLWCLPPPSCRGDIVTTSSDSTYVAIVLVLLALHLHLAAPQCGAQSSFTCRLPNLQRERRG</sequence>
<dbReference type="EMBL" id="KZ679133">
    <property type="protein sequence ID" value="PTB75507.1"/>
    <property type="molecule type" value="Genomic_DNA"/>
</dbReference>
<feature type="region of interest" description="Disordered" evidence="1">
    <location>
        <begin position="70"/>
        <end position="94"/>
    </location>
</feature>
<gene>
    <name evidence="2" type="ORF">M440DRAFT_1255915</name>
</gene>
<name>A0A2T4C1R2_TRILO</name>
<keyword evidence="3" id="KW-1185">Reference proteome</keyword>
<reference evidence="2 3" key="1">
    <citation type="submission" date="2016-07" db="EMBL/GenBank/DDBJ databases">
        <title>Multiple horizontal gene transfer events from other fungi enriched the ability of initially mycotrophic Trichoderma (Ascomycota) to feed on dead plant biomass.</title>
        <authorList>
            <consortium name="DOE Joint Genome Institute"/>
            <person name="Aerts A."/>
            <person name="Atanasova L."/>
            <person name="Chenthamara K."/>
            <person name="Zhang J."/>
            <person name="Grujic M."/>
            <person name="Henrissat B."/>
            <person name="Kuo A."/>
            <person name="Salamov A."/>
            <person name="Lipzen A."/>
            <person name="Labutti K."/>
            <person name="Barry K."/>
            <person name="Miao Y."/>
            <person name="Rahimi M.J."/>
            <person name="Shen Q."/>
            <person name="Grigoriev I.V."/>
            <person name="Kubicek C.P."/>
            <person name="Druzhinina I.S."/>
        </authorList>
    </citation>
    <scope>NUCLEOTIDE SEQUENCE [LARGE SCALE GENOMIC DNA]</scope>
    <source>
        <strain evidence="2 3">ATCC 18648</strain>
    </source>
</reference>
<protein>
    <submittedName>
        <fullName evidence="2">Uncharacterized protein</fullName>
    </submittedName>
</protein>
<evidence type="ECO:0000313" key="2">
    <source>
        <dbReference type="EMBL" id="PTB75507.1"/>
    </source>
</evidence>
<dbReference type="Proteomes" id="UP000240760">
    <property type="component" value="Unassembled WGS sequence"/>
</dbReference>
<dbReference type="AlphaFoldDB" id="A0A2T4C1R2"/>
<organism evidence="2 3">
    <name type="scientific">Trichoderma longibrachiatum ATCC 18648</name>
    <dbReference type="NCBI Taxonomy" id="983965"/>
    <lineage>
        <taxon>Eukaryota</taxon>
        <taxon>Fungi</taxon>
        <taxon>Dikarya</taxon>
        <taxon>Ascomycota</taxon>
        <taxon>Pezizomycotina</taxon>
        <taxon>Sordariomycetes</taxon>
        <taxon>Hypocreomycetidae</taxon>
        <taxon>Hypocreales</taxon>
        <taxon>Hypocreaceae</taxon>
        <taxon>Trichoderma</taxon>
    </lineage>
</organism>